<evidence type="ECO:0000313" key="3">
    <source>
        <dbReference type="Proteomes" id="UP001049518"/>
    </source>
</evidence>
<protein>
    <recommendedName>
        <fullName evidence="4">Secreted protein</fullName>
    </recommendedName>
</protein>
<evidence type="ECO:0000256" key="1">
    <source>
        <dbReference type="SAM" id="SignalP"/>
    </source>
</evidence>
<evidence type="ECO:0008006" key="4">
    <source>
        <dbReference type="Google" id="ProtNLM"/>
    </source>
</evidence>
<keyword evidence="3" id="KW-1185">Reference proteome</keyword>
<dbReference type="Proteomes" id="UP001049518">
    <property type="component" value="Chromosome"/>
</dbReference>
<organism evidence="2 3">
    <name type="scientific">Actinomadura graeca</name>
    <dbReference type="NCBI Taxonomy" id="2750812"/>
    <lineage>
        <taxon>Bacteria</taxon>
        <taxon>Bacillati</taxon>
        <taxon>Actinomycetota</taxon>
        <taxon>Actinomycetes</taxon>
        <taxon>Streptosporangiales</taxon>
        <taxon>Thermomonosporaceae</taxon>
        <taxon>Actinomadura</taxon>
    </lineage>
</organism>
<reference evidence="2" key="1">
    <citation type="submission" date="2020-07" db="EMBL/GenBank/DDBJ databases">
        <authorList>
            <person name="Tarantini F.S."/>
            <person name="Hong K.W."/>
            <person name="Chan K.G."/>
        </authorList>
    </citation>
    <scope>NUCLEOTIDE SEQUENCE</scope>
    <source>
        <strain evidence="2">32-07</strain>
    </source>
</reference>
<feature type="chain" id="PRO_5045777253" description="Secreted protein" evidence="1">
    <location>
        <begin position="32"/>
        <end position="179"/>
    </location>
</feature>
<name>A0ABX8QTQ6_9ACTN</name>
<keyword evidence="1" id="KW-0732">Signal</keyword>
<proteinExistence type="predicted"/>
<sequence>MNLRTKLAGGVLAATAAVSSGTALTAAAAQAEPAQPGPVQAAPVQAAPAAATRVQAPDQTITVAGFNCEGKSPQRILARYGHVSTKYGYPVALRCGNSSWGYKHFYKRWSNNFESHLERTLNYPTAVKQGGNKVIVCRKVSRSGAKKWFKVVHTTFYSKKEIGIITAVWESKTGTCEKW</sequence>
<evidence type="ECO:0000313" key="2">
    <source>
        <dbReference type="EMBL" id="QXJ21574.1"/>
    </source>
</evidence>
<accession>A0ABX8QTQ6</accession>
<gene>
    <name evidence="2" type="ORF">AGRA3207_002438</name>
</gene>
<feature type="signal peptide" evidence="1">
    <location>
        <begin position="1"/>
        <end position="31"/>
    </location>
</feature>
<dbReference type="RefSeq" id="WP_231334730.1">
    <property type="nucleotide sequence ID" value="NZ_CP059572.1"/>
</dbReference>
<dbReference type="EMBL" id="CP059572">
    <property type="protein sequence ID" value="QXJ21574.1"/>
    <property type="molecule type" value="Genomic_DNA"/>
</dbReference>